<dbReference type="GO" id="GO:0005737">
    <property type="term" value="C:cytoplasm"/>
    <property type="evidence" value="ECO:0007669"/>
    <property type="project" value="UniProtKB-SubCell"/>
</dbReference>
<evidence type="ECO:0000256" key="3">
    <source>
        <dbReference type="ARBA" id="ARBA00022679"/>
    </source>
</evidence>
<feature type="region of interest" description="NMPbind" evidence="7">
    <location>
        <begin position="30"/>
        <end position="53"/>
    </location>
</feature>
<dbReference type="Proteomes" id="UP001059546">
    <property type="component" value="Chromosome X"/>
</dbReference>
<dbReference type="PANTHER" id="PTHR12595">
    <property type="entry name" value="POS9-ACTIVATING FACTOR FAP7-RELATED"/>
    <property type="match status" value="1"/>
</dbReference>
<comment type="caution">
    <text evidence="7">Lacks conserved residue(s) required for the propagation of feature annotation.</text>
</comment>
<dbReference type="GO" id="GO:0005634">
    <property type="term" value="C:nucleus"/>
    <property type="evidence" value="ECO:0007669"/>
    <property type="project" value="UniProtKB-SubCell"/>
</dbReference>
<feature type="binding site" evidence="7">
    <location>
        <position position="12"/>
    </location>
    <ligand>
        <name>ATP</name>
        <dbReference type="ChEBI" id="CHEBI:30616"/>
    </ligand>
</feature>
<comment type="similarity">
    <text evidence="7">Belongs to the adenylate kinase family. AK6 subfamily.</text>
</comment>
<feature type="binding site" evidence="7">
    <location>
        <position position="13"/>
    </location>
    <ligand>
        <name>ATP</name>
        <dbReference type="ChEBI" id="CHEBI:30616"/>
    </ligand>
</feature>
<dbReference type="EMBL" id="CP075156">
    <property type="protein sequence ID" value="UTX44175.1"/>
    <property type="molecule type" value="Genomic_DNA"/>
</dbReference>
<evidence type="ECO:0000256" key="5">
    <source>
        <dbReference type="ARBA" id="ARBA00022777"/>
    </source>
</evidence>
<dbReference type="GO" id="GO:0005524">
    <property type="term" value="F:ATP binding"/>
    <property type="evidence" value="ECO:0007669"/>
    <property type="project" value="UniProtKB-KW"/>
</dbReference>
<keyword evidence="7" id="KW-0963">Cytoplasm</keyword>
<evidence type="ECO:0000256" key="6">
    <source>
        <dbReference type="ARBA" id="ARBA00022840"/>
    </source>
</evidence>
<evidence type="ECO:0000256" key="2">
    <source>
        <dbReference type="ARBA" id="ARBA00022552"/>
    </source>
</evidence>
<dbReference type="AlphaFoldDB" id="A0A9Q9C5M1"/>
<keyword evidence="5 7" id="KW-0418">Kinase</keyword>
<comment type="subcellular location">
    <subcellularLocation>
        <location evidence="7">Cytoplasm</location>
    </subcellularLocation>
    <subcellularLocation>
        <location evidence="7">Nucleus</location>
    </subcellularLocation>
</comment>
<protein>
    <recommendedName>
        <fullName evidence="7">Adenylate kinase isoenzyme 6 homolog</fullName>
        <shortName evidence="7">AK6</shortName>
        <ecNumber evidence="7">2.7.4.3</ecNumber>
    </recommendedName>
    <alternativeName>
        <fullName evidence="7">Dual activity adenylate kinase/ATPase</fullName>
        <shortName evidence="7">AK/ATPase</shortName>
    </alternativeName>
</protein>
<feature type="binding site" evidence="7">
    <location>
        <position position="107"/>
    </location>
    <ligand>
        <name>ATP</name>
        <dbReference type="ChEBI" id="CHEBI:30616"/>
    </ligand>
</feature>
<reference evidence="8" key="1">
    <citation type="submission" date="2021-05" db="EMBL/GenBank/DDBJ databases">
        <title>Encephalitozoon hellem ATCC 50604 Complete Genome.</title>
        <authorList>
            <person name="Mascarenhas dos Santos A.C."/>
            <person name="Julian A.T."/>
            <person name="Pombert J.-F."/>
        </authorList>
    </citation>
    <scope>NUCLEOTIDE SEQUENCE</scope>
    <source>
        <strain evidence="8">ATCC 50604</strain>
    </source>
</reference>
<keyword evidence="2 7" id="KW-0698">rRNA processing</keyword>
<dbReference type="GO" id="GO:0016887">
    <property type="term" value="F:ATP hydrolysis activity"/>
    <property type="evidence" value="ECO:0007669"/>
    <property type="project" value="UniProtKB-UniRule"/>
</dbReference>
<dbReference type="GO" id="GO:0042274">
    <property type="term" value="P:ribosomal small subunit biogenesis"/>
    <property type="evidence" value="ECO:0007669"/>
    <property type="project" value="UniProtKB-UniRule"/>
</dbReference>
<comment type="catalytic activity">
    <reaction evidence="7">
        <text>AMP + ATP = 2 ADP</text>
        <dbReference type="Rhea" id="RHEA:12973"/>
        <dbReference type="ChEBI" id="CHEBI:30616"/>
        <dbReference type="ChEBI" id="CHEBI:456215"/>
        <dbReference type="ChEBI" id="CHEBI:456216"/>
        <dbReference type="EC" id="2.7.4.3"/>
    </reaction>
</comment>
<keyword evidence="7" id="KW-0539">Nucleus</keyword>
<evidence type="ECO:0000313" key="8">
    <source>
        <dbReference type="EMBL" id="UTX44175.1"/>
    </source>
</evidence>
<evidence type="ECO:0000256" key="7">
    <source>
        <dbReference type="HAMAP-Rule" id="MF_03173"/>
    </source>
</evidence>
<evidence type="ECO:0000256" key="4">
    <source>
        <dbReference type="ARBA" id="ARBA00022741"/>
    </source>
</evidence>
<sequence length="166" mass="19106">MKILVTGTPGVGKTTFSSCISERFKIPHIEMSKYIEENNLYEEYSEVYKSLLFDDEVVRESLEKNVFGKEAYVIDTHSCTVVEKTTFDLIFLLTAPVEVLYRRLKERGYDEGKIKENVECEIFGVVREELEDIFGEGYYTVGEEEGGITLEEAMKIIGEKINERSK</sequence>
<comment type="function">
    <text evidence="7">Broad-specificity nucleoside monophosphate (NMP) kinase that catalyzes the reversible transfer of the terminal phosphate group between nucleoside triphosphates and monophosphates. Has also ATPase activity. Involved in the late cytoplasmic maturation steps of the 40S ribosomal particles, specifically 18S rRNA maturation. While NMP activity is not required for ribosome maturation, ATPase activity is. Associates transiently with small ribosomal subunit protein uS11. ATP hydrolysis breaks the interaction with uS11. May temporarily remove uS11 from the ribosome to enable a conformational change of the ribosomal RNA that is needed for the final maturation step of the small ribosomal subunit. Its NMP activity may have a role in nuclear energy homeostasis.</text>
</comment>
<evidence type="ECO:0000313" key="9">
    <source>
        <dbReference type="Proteomes" id="UP001059546"/>
    </source>
</evidence>
<keyword evidence="4 7" id="KW-0547">Nucleotide-binding</keyword>
<keyword evidence="1 7" id="KW-0690">Ribosome biogenesis</keyword>
<dbReference type="GO" id="GO:0004017">
    <property type="term" value="F:AMP kinase activity"/>
    <property type="evidence" value="ECO:0007669"/>
    <property type="project" value="UniProtKB-UniRule"/>
</dbReference>
<dbReference type="Gene3D" id="3.40.50.300">
    <property type="entry name" value="P-loop containing nucleotide triphosphate hydrolases"/>
    <property type="match status" value="1"/>
</dbReference>
<dbReference type="PANTHER" id="PTHR12595:SF0">
    <property type="entry name" value="ADENYLATE KINASE ISOENZYME 6"/>
    <property type="match status" value="1"/>
</dbReference>
<feature type="binding site" evidence="7">
    <location>
        <position position="15"/>
    </location>
    <ligand>
        <name>ATP</name>
        <dbReference type="ChEBI" id="CHEBI:30616"/>
    </ligand>
</feature>
<proteinExistence type="inferred from homology"/>
<comment type="subunit">
    <text evidence="7">Interacts with small ribosomal subunit protein uS11. Not a structural component of 43S pre-ribosomes, but transiently interacts with them by binding to uS11.</text>
</comment>
<feature type="binding site" evidence="7">
    <location>
        <position position="10"/>
    </location>
    <ligand>
        <name>ATP</name>
        <dbReference type="ChEBI" id="CHEBI:30616"/>
    </ligand>
</feature>
<dbReference type="InterPro" id="IPR027417">
    <property type="entry name" value="P-loop_NTPase"/>
</dbReference>
<accession>A0A9Q9C5M1</accession>
<dbReference type="GO" id="GO:0006364">
    <property type="term" value="P:rRNA processing"/>
    <property type="evidence" value="ECO:0007669"/>
    <property type="project" value="UniProtKB-KW"/>
</dbReference>
<keyword evidence="6 7" id="KW-0067">ATP-binding</keyword>
<dbReference type="HAMAP" id="MF_00039">
    <property type="entry name" value="Adenylate_kinase_AK6"/>
    <property type="match status" value="1"/>
</dbReference>
<evidence type="ECO:0000256" key="1">
    <source>
        <dbReference type="ARBA" id="ARBA00022517"/>
    </source>
</evidence>
<feature type="binding site" evidence="7">
    <location>
        <position position="14"/>
    </location>
    <ligand>
        <name>ATP</name>
        <dbReference type="ChEBI" id="CHEBI:30616"/>
    </ligand>
</feature>
<feature type="region of interest" description="LID" evidence="7">
    <location>
        <begin position="106"/>
        <end position="116"/>
    </location>
</feature>
<dbReference type="Pfam" id="PF13238">
    <property type="entry name" value="AAA_18"/>
    <property type="match status" value="1"/>
</dbReference>
<dbReference type="EC" id="2.7.4.3" evidence="7"/>
<dbReference type="SUPFAM" id="SSF52540">
    <property type="entry name" value="P-loop containing nucleoside triphosphate hydrolases"/>
    <property type="match status" value="1"/>
</dbReference>
<gene>
    <name evidence="8" type="ORF">GPU96_10g19650</name>
</gene>
<dbReference type="InterPro" id="IPR020618">
    <property type="entry name" value="Adenyl_kinase_AK6"/>
</dbReference>
<keyword evidence="3 7" id="KW-0808">Transferase</keyword>
<comment type="catalytic activity">
    <reaction evidence="7">
        <text>ATP + H2O = ADP + phosphate + H(+)</text>
        <dbReference type="Rhea" id="RHEA:13065"/>
        <dbReference type="ChEBI" id="CHEBI:15377"/>
        <dbReference type="ChEBI" id="CHEBI:15378"/>
        <dbReference type="ChEBI" id="CHEBI:30616"/>
        <dbReference type="ChEBI" id="CHEBI:43474"/>
        <dbReference type="ChEBI" id="CHEBI:456216"/>
    </reaction>
</comment>
<name>A0A9Q9C5M1_ENCHE</name>
<organism evidence="8 9">
    <name type="scientific">Encephalitozoon hellem</name>
    <name type="common">Microsporidian parasite</name>
    <dbReference type="NCBI Taxonomy" id="27973"/>
    <lineage>
        <taxon>Eukaryota</taxon>
        <taxon>Fungi</taxon>
        <taxon>Fungi incertae sedis</taxon>
        <taxon>Microsporidia</taxon>
        <taxon>Unikaryonidae</taxon>
        <taxon>Encephalitozoon</taxon>
    </lineage>
</organism>